<evidence type="ECO:0000313" key="1">
    <source>
        <dbReference type="EMBL" id="AHI30051.1"/>
    </source>
</evidence>
<reference evidence="1 2" key="1">
    <citation type="journal article" date="2014" name="Genome Announc.">
        <title>Draft Genome Sequences of Marinobacter similis A3d10T and Marinobacter salarius R9SW1T.</title>
        <authorList>
            <person name="Ivanova E.P."/>
            <person name="Ng H.J."/>
            <person name="Webb H.K."/>
            <person name="Feng G."/>
            <person name="Oshima K."/>
            <person name="Hattori M."/>
            <person name="Ohkuma M."/>
            <person name="Sergeev A.F."/>
            <person name="Mikhailov V.V."/>
            <person name="Crawford R.J."/>
            <person name="Sawabe T."/>
        </authorList>
    </citation>
    <scope>NUCLEOTIDE SEQUENCE [LARGE SCALE GENOMIC DNA]</scope>
    <source>
        <strain evidence="1 2">A3d10</strain>
    </source>
</reference>
<dbReference type="KEGG" id="msx:AU14_06895"/>
<organism evidence="1 2">
    <name type="scientific">Marinobacter similis</name>
    <dbReference type="NCBI Taxonomy" id="1420916"/>
    <lineage>
        <taxon>Bacteria</taxon>
        <taxon>Pseudomonadati</taxon>
        <taxon>Pseudomonadota</taxon>
        <taxon>Gammaproteobacteria</taxon>
        <taxon>Pseudomonadales</taxon>
        <taxon>Marinobacteraceae</taxon>
        <taxon>Marinobacter</taxon>
    </lineage>
</organism>
<accession>W5YLU7</accession>
<protein>
    <submittedName>
        <fullName evidence="1">Uncharacterized protein</fullName>
    </submittedName>
</protein>
<dbReference type="AlphaFoldDB" id="W5YLU7"/>
<evidence type="ECO:0000313" key="2">
    <source>
        <dbReference type="Proteomes" id="UP000061489"/>
    </source>
</evidence>
<name>W5YLU7_9GAMM</name>
<dbReference type="STRING" id="1420916.AU14_06895"/>
<gene>
    <name evidence="1" type="ORF">AU14_06895</name>
</gene>
<sequence>MVVEEQTANAPGFVPMLEVEIVVTPVFEMVIETIPERLAGGPRSLVPMHTVVLKAVIRGEVITAAKPVHRLGVRSVAMKNRTLAWDVGT</sequence>
<keyword evidence="2" id="KW-1185">Reference proteome</keyword>
<dbReference type="HOGENOM" id="CLU_2451114_0_0_6"/>
<proteinExistence type="predicted"/>
<dbReference type="Proteomes" id="UP000061489">
    <property type="component" value="Chromosome"/>
</dbReference>
<dbReference type="EMBL" id="CP007151">
    <property type="protein sequence ID" value="AHI30051.1"/>
    <property type="molecule type" value="Genomic_DNA"/>
</dbReference>